<dbReference type="EMBL" id="WLYX01000001">
    <property type="protein sequence ID" value="MTD33998.1"/>
    <property type="molecule type" value="Genomic_DNA"/>
</dbReference>
<evidence type="ECO:0000313" key="1">
    <source>
        <dbReference type="EMBL" id="MTD33998.1"/>
    </source>
</evidence>
<proteinExistence type="predicted"/>
<organism evidence="1 2">
    <name type="scientific">Paludibacterium denitrificans</name>
    <dbReference type="NCBI Taxonomy" id="2675226"/>
    <lineage>
        <taxon>Bacteria</taxon>
        <taxon>Pseudomonadati</taxon>
        <taxon>Pseudomonadota</taxon>
        <taxon>Betaproteobacteria</taxon>
        <taxon>Neisseriales</taxon>
        <taxon>Chromobacteriaceae</taxon>
        <taxon>Paludibacterium</taxon>
    </lineage>
</organism>
<dbReference type="AlphaFoldDB" id="A0A844GFJ3"/>
<keyword evidence="2" id="KW-1185">Reference proteome</keyword>
<protein>
    <submittedName>
        <fullName evidence="1">Uncharacterized protein</fullName>
    </submittedName>
</protein>
<reference evidence="1 2" key="1">
    <citation type="submission" date="2019-11" db="EMBL/GenBank/DDBJ databases">
        <title>Draft genome sequence of Paludibacterium sp. dN18-1.</title>
        <authorList>
            <person name="Im W.-T."/>
        </authorList>
    </citation>
    <scope>NUCLEOTIDE SEQUENCE [LARGE SCALE GENOMIC DNA]</scope>
    <source>
        <strain evidence="2">dN 18-1</strain>
    </source>
</reference>
<gene>
    <name evidence="1" type="ORF">GKE73_16300</name>
</gene>
<dbReference type="Proteomes" id="UP000446658">
    <property type="component" value="Unassembled WGS sequence"/>
</dbReference>
<accession>A0A844GFJ3</accession>
<comment type="caution">
    <text evidence="1">The sequence shown here is derived from an EMBL/GenBank/DDBJ whole genome shotgun (WGS) entry which is preliminary data.</text>
</comment>
<name>A0A844GFJ3_9NEIS</name>
<evidence type="ECO:0000313" key="2">
    <source>
        <dbReference type="Proteomes" id="UP000446658"/>
    </source>
</evidence>
<sequence length="89" mass="10013">MNDLFRHLQELDRDADKKAEFERLKRSYMSDGIDYGDVIGRTQEIGPMLEDFLALVSAGPDCLAKKALDAIVEVAAEDYAKCMMQRKAA</sequence>